<evidence type="ECO:0000256" key="4">
    <source>
        <dbReference type="SAM" id="Phobius"/>
    </source>
</evidence>
<dbReference type="PANTHER" id="PTHR32089:SF112">
    <property type="entry name" value="LYSOZYME-LIKE PROTEIN-RELATED"/>
    <property type="match status" value="1"/>
</dbReference>
<dbReference type="InterPro" id="IPR004089">
    <property type="entry name" value="MCPsignal_dom"/>
</dbReference>
<dbReference type="Pfam" id="PF00015">
    <property type="entry name" value="MCPsignal"/>
    <property type="match status" value="1"/>
</dbReference>
<feature type="domain" description="Methyl-accepting transducer" evidence="5">
    <location>
        <begin position="115"/>
        <end position="334"/>
    </location>
</feature>
<protein>
    <recommendedName>
        <fullName evidence="5">Methyl-accepting transducer domain-containing protein</fullName>
    </recommendedName>
</protein>
<dbReference type="PANTHER" id="PTHR32089">
    <property type="entry name" value="METHYL-ACCEPTING CHEMOTAXIS PROTEIN MCPB"/>
    <property type="match status" value="1"/>
</dbReference>
<keyword evidence="7" id="KW-1185">Reference proteome</keyword>
<reference evidence="6" key="1">
    <citation type="submission" date="2022-12" db="EMBL/GenBank/DDBJ databases">
        <title>Reference genome sequencing for broad-spectrum identification of bacterial and archaeal isolates by mass spectrometry.</title>
        <authorList>
            <person name="Sekiguchi Y."/>
            <person name="Tourlousse D.M."/>
        </authorList>
    </citation>
    <scope>NUCLEOTIDE SEQUENCE</scope>
    <source>
        <strain evidence="6">TSL-P1</strain>
    </source>
</reference>
<keyword evidence="4" id="KW-0812">Transmembrane</keyword>
<evidence type="ECO:0000259" key="5">
    <source>
        <dbReference type="PROSITE" id="PS50111"/>
    </source>
</evidence>
<evidence type="ECO:0000256" key="3">
    <source>
        <dbReference type="PROSITE-ProRule" id="PRU00284"/>
    </source>
</evidence>
<dbReference type="PROSITE" id="PS50111">
    <property type="entry name" value="CHEMOTAXIS_TRANSDUC_2"/>
    <property type="match status" value="1"/>
</dbReference>
<dbReference type="Gene3D" id="1.10.287.950">
    <property type="entry name" value="Methyl-accepting chemotaxis protein"/>
    <property type="match status" value="1"/>
</dbReference>
<dbReference type="SMART" id="SM00283">
    <property type="entry name" value="MA"/>
    <property type="match status" value="1"/>
</dbReference>
<evidence type="ECO:0000313" key="6">
    <source>
        <dbReference type="EMBL" id="GLI52984.1"/>
    </source>
</evidence>
<feature type="transmembrane region" description="Helical" evidence="4">
    <location>
        <begin position="46"/>
        <end position="65"/>
    </location>
</feature>
<accession>A0A9W6LJW2</accession>
<dbReference type="GO" id="GO:0006935">
    <property type="term" value="P:chemotaxis"/>
    <property type="evidence" value="ECO:0007669"/>
    <property type="project" value="InterPro"/>
</dbReference>
<dbReference type="GO" id="GO:0004888">
    <property type="term" value="F:transmembrane signaling receptor activity"/>
    <property type="evidence" value="ECO:0007669"/>
    <property type="project" value="InterPro"/>
</dbReference>
<organism evidence="6 7">
    <name type="scientific">Thermodesulfovibrio yellowstonii</name>
    <dbReference type="NCBI Taxonomy" id="28262"/>
    <lineage>
        <taxon>Bacteria</taxon>
        <taxon>Pseudomonadati</taxon>
        <taxon>Nitrospirota</taxon>
        <taxon>Thermodesulfovibrionia</taxon>
        <taxon>Thermodesulfovibrionales</taxon>
        <taxon>Thermodesulfovibrionaceae</taxon>
        <taxon>Thermodesulfovibrio</taxon>
    </lineage>
</organism>
<comment type="caution">
    <text evidence="6">The sequence shown here is derived from an EMBL/GenBank/DDBJ whole genome shotgun (WGS) entry which is preliminary data.</text>
</comment>
<dbReference type="EMBL" id="BSDX01000001">
    <property type="protein sequence ID" value="GLI52984.1"/>
    <property type="molecule type" value="Genomic_DNA"/>
</dbReference>
<keyword evidence="1 3" id="KW-0807">Transducer</keyword>
<evidence type="ECO:0000313" key="7">
    <source>
        <dbReference type="Proteomes" id="UP001144297"/>
    </source>
</evidence>
<dbReference type="InterPro" id="IPR004090">
    <property type="entry name" value="Chemotax_Me-accpt_rcpt"/>
</dbReference>
<dbReference type="PRINTS" id="PR00260">
    <property type="entry name" value="CHEMTRNSDUCR"/>
</dbReference>
<evidence type="ECO:0000256" key="1">
    <source>
        <dbReference type="ARBA" id="ARBA00023224"/>
    </source>
</evidence>
<sequence length="416" mass="48289">MRTITKKRITGYMRLIGLLIPVALFFAFFDVIIFSKISFLHEKLRLSVLIFSAMITSSIICIYLSRKQKIHLYEKQPTAEEIYGKNLTEAHKFCSEQRKLFNDMFDLFSKNLEDTVKKTEESITEFIKLLDSLYQKTKEQTGLIKSSVSSGGDLLSIMDKQIGHNREVSESLDNIINLQNKSLKENLDRIYALQTKVHDIIPLMDSIKDISEQINILAINAAIEAARVGEKGAGFAVIADEIRKLSNKTEKISKEIKDRISSLNSTMTEQYEFFKMKLEGTKQIEMMKDAKEATEEIEKDFSNIGNLLNRLINDINLQNELMFTMVTDLLGKVQFQDVVRQKLEKICEQMKELSDYNHKLLNWVENPKEETRPPEIKTLLDKFYQSYVMRSQRKIHAEVFNETHKVDTKEPKIELF</sequence>
<dbReference type="GO" id="GO:0007165">
    <property type="term" value="P:signal transduction"/>
    <property type="evidence" value="ECO:0007669"/>
    <property type="project" value="UniProtKB-KW"/>
</dbReference>
<keyword evidence="4" id="KW-1133">Transmembrane helix</keyword>
<keyword evidence="4" id="KW-0472">Membrane</keyword>
<dbReference type="AlphaFoldDB" id="A0A9W6LJW2"/>
<dbReference type="GO" id="GO:0016020">
    <property type="term" value="C:membrane"/>
    <property type="evidence" value="ECO:0007669"/>
    <property type="project" value="InterPro"/>
</dbReference>
<name>A0A9W6LJW2_9BACT</name>
<gene>
    <name evidence="6" type="ORF">TISLANDTSLP1_06770</name>
</gene>
<evidence type="ECO:0000256" key="2">
    <source>
        <dbReference type="ARBA" id="ARBA00029447"/>
    </source>
</evidence>
<dbReference type="SUPFAM" id="SSF58104">
    <property type="entry name" value="Methyl-accepting chemotaxis protein (MCP) signaling domain"/>
    <property type="match status" value="1"/>
</dbReference>
<proteinExistence type="inferred from homology"/>
<feature type="transmembrane region" description="Helical" evidence="4">
    <location>
        <begin position="12"/>
        <end position="34"/>
    </location>
</feature>
<dbReference type="Proteomes" id="UP001144297">
    <property type="component" value="Unassembled WGS sequence"/>
</dbReference>
<comment type="similarity">
    <text evidence="2">Belongs to the methyl-accepting chemotaxis (MCP) protein family.</text>
</comment>